<dbReference type="EMBL" id="BAAAHH010000060">
    <property type="protein sequence ID" value="GAA0968946.1"/>
    <property type="molecule type" value="Genomic_DNA"/>
</dbReference>
<feature type="domain" description="MobA/VirD2-like nuclease" evidence="2">
    <location>
        <begin position="57"/>
        <end position="175"/>
    </location>
</feature>
<feature type="region of interest" description="Disordered" evidence="1">
    <location>
        <begin position="378"/>
        <end position="405"/>
    </location>
</feature>
<accession>A0ABP4CGW0</accession>
<evidence type="ECO:0000259" key="2">
    <source>
        <dbReference type="Pfam" id="PF03432"/>
    </source>
</evidence>
<organism evidence="3 4">
    <name type="scientific">Actinocorallia libanotica</name>
    <dbReference type="NCBI Taxonomy" id="46162"/>
    <lineage>
        <taxon>Bacteria</taxon>
        <taxon>Bacillati</taxon>
        <taxon>Actinomycetota</taxon>
        <taxon>Actinomycetes</taxon>
        <taxon>Streptosporangiales</taxon>
        <taxon>Thermomonosporaceae</taxon>
        <taxon>Actinocorallia</taxon>
    </lineage>
</organism>
<dbReference type="InterPro" id="IPR005094">
    <property type="entry name" value="Endonuclease_MobA/VirD2"/>
</dbReference>
<evidence type="ECO:0000313" key="3">
    <source>
        <dbReference type="EMBL" id="GAA0968946.1"/>
    </source>
</evidence>
<gene>
    <name evidence="3" type="ORF">GCM10009550_75120</name>
</gene>
<sequence>MINKIMKRGHSIGSLVGYLFGPGKANEHRDQRIIAADDVLDLADGTRLDQPHHQERIRRLSADMDALRRLATVEPFRGWVWHCAISLPPDERLTDTQWAEAARMVVQRLKFTDDPEQGRAACRWIAVHHGPSKRGNDHIHLAVNLVREDGTFADPGRDKKAMARICGELERRFGLSVVEGRASRGMPTISRAELARVDSGQRDEPDRLTLARHVRAAEASARNEVEFVSELLAAGLLVQPRYGPGKATVTGYSVALPAPEGGKPVWFGGGKLAPDLTLPSLRTSWPATDPRHAADAWIAAHQRRSSRPATAPPPRLPSSSWEAAAAQVTAFTQSLKQVPPTDVSTWTDAAREAAGLYAVLWHRIERGPGPLAVTADGLARAGQSRTRPTRRRRPLHSVAHTARHAPIGRSERSRNGWVQLIRALIDLVFAIIDVLEARAQQRHAAALTAASNAQLSQIQRLPSAPDPDPELAEVRAAVSFLNDISPQDLLRRGSNPSTHRRTPAPPSREPDRGVGR</sequence>
<name>A0ABP4CGW0_9ACTN</name>
<evidence type="ECO:0000256" key="1">
    <source>
        <dbReference type="SAM" id="MobiDB-lite"/>
    </source>
</evidence>
<dbReference type="Proteomes" id="UP001500665">
    <property type="component" value="Unassembled WGS sequence"/>
</dbReference>
<reference evidence="4" key="1">
    <citation type="journal article" date="2019" name="Int. J. Syst. Evol. Microbiol.">
        <title>The Global Catalogue of Microorganisms (GCM) 10K type strain sequencing project: providing services to taxonomists for standard genome sequencing and annotation.</title>
        <authorList>
            <consortium name="The Broad Institute Genomics Platform"/>
            <consortium name="The Broad Institute Genome Sequencing Center for Infectious Disease"/>
            <person name="Wu L."/>
            <person name="Ma J."/>
        </authorList>
    </citation>
    <scope>NUCLEOTIDE SEQUENCE [LARGE SCALE GENOMIC DNA]</scope>
    <source>
        <strain evidence="4">JCM 10696</strain>
    </source>
</reference>
<comment type="caution">
    <text evidence="3">The sequence shown here is derived from an EMBL/GenBank/DDBJ whole genome shotgun (WGS) entry which is preliminary data.</text>
</comment>
<proteinExistence type="predicted"/>
<protein>
    <recommendedName>
        <fullName evidence="2">MobA/VirD2-like nuclease domain-containing protein</fullName>
    </recommendedName>
</protein>
<evidence type="ECO:0000313" key="4">
    <source>
        <dbReference type="Proteomes" id="UP001500665"/>
    </source>
</evidence>
<feature type="region of interest" description="Disordered" evidence="1">
    <location>
        <begin position="485"/>
        <end position="516"/>
    </location>
</feature>
<dbReference type="Pfam" id="PF03432">
    <property type="entry name" value="Relaxase"/>
    <property type="match status" value="1"/>
</dbReference>
<feature type="region of interest" description="Disordered" evidence="1">
    <location>
        <begin position="299"/>
        <end position="321"/>
    </location>
</feature>
<keyword evidence="4" id="KW-1185">Reference proteome</keyword>